<dbReference type="OrthoDB" id="5846020at2"/>
<dbReference type="Gene3D" id="3.40.50.1820">
    <property type="entry name" value="alpha/beta hydrolase"/>
    <property type="match status" value="1"/>
</dbReference>
<gene>
    <name evidence="2" type="ORF">C1I91_16750</name>
</gene>
<reference evidence="2 3" key="1">
    <citation type="submission" date="2018-01" db="EMBL/GenBank/DDBJ databases">
        <title>Genome Sequencing and Assembly of Anaerobacter polyendosporus strain CT4.</title>
        <authorList>
            <person name="Tachaapaikoon C."/>
            <person name="Sutheeworapong S."/>
            <person name="Jenjaroenpun P."/>
            <person name="Wongsurawat T."/>
            <person name="Nookeaw I."/>
            <person name="Cheawchanlertfa P."/>
            <person name="Kosugi A."/>
            <person name="Cheevadhanarak S."/>
            <person name="Ratanakhanokchai K."/>
        </authorList>
    </citation>
    <scope>NUCLEOTIDE SEQUENCE [LARGE SCALE GENOMIC DNA]</scope>
    <source>
        <strain evidence="2 3">CT4</strain>
    </source>
</reference>
<evidence type="ECO:0000256" key="1">
    <source>
        <dbReference type="SAM" id="SignalP"/>
    </source>
</evidence>
<dbReference type="RefSeq" id="WP_128213880.1">
    <property type="nucleotide sequence ID" value="NZ_CP025746.1"/>
</dbReference>
<feature type="chain" id="PRO_5018726044" evidence="1">
    <location>
        <begin position="27"/>
        <end position="370"/>
    </location>
</feature>
<accession>A0A3R5QUT3</accession>
<name>A0A3R5QUT3_9CLOT</name>
<keyword evidence="1" id="KW-0732">Signal</keyword>
<dbReference type="AlphaFoldDB" id="A0A3R5QUT3"/>
<sequence>MKRILKSLTLFLFFFAILLIPHKAFASTYDGDGTKLDASIYWYGKGNVCQKFIPGQNNQYFDNNKPTVLYIHGWQNNSTTKLYRESFNPSKMDPDYGQDVNSCDYWIDKGWNIGIFYWNQFSDESELKDAEAKIWTTSGPKGMRWRKSDGSYVTTNLPTVSAAQLFVDQYKSALSNYNGSEIRIVGHSLGGQMAINTTKIISDGIDKGTISSKLKPNRVALLDPFWSKDAKSYLSNRWTGEVCREYVTDLEGKGIAFEEYKTSNINDLFIGDANEGMRKLTCFTEVNSNFIPFINQMNKHRYARDWYFYSMAFNAPKAENNSVFVGSTAPSASASTLNIFSMMQPKYYWSEDVGASTYTPSDDTFELTSW</sequence>
<dbReference type="SUPFAM" id="SSF53474">
    <property type="entry name" value="alpha/beta-Hydrolases"/>
    <property type="match status" value="1"/>
</dbReference>
<proteinExistence type="predicted"/>
<organism evidence="2 3">
    <name type="scientific">Clostridium manihotivorum</name>
    <dbReference type="NCBI Taxonomy" id="2320868"/>
    <lineage>
        <taxon>Bacteria</taxon>
        <taxon>Bacillati</taxon>
        <taxon>Bacillota</taxon>
        <taxon>Clostridia</taxon>
        <taxon>Eubacteriales</taxon>
        <taxon>Clostridiaceae</taxon>
        <taxon>Clostridium</taxon>
    </lineage>
</organism>
<dbReference type="Proteomes" id="UP000286268">
    <property type="component" value="Chromosome"/>
</dbReference>
<dbReference type="EMBL" id="CP025746">
    <property type="protein sequence ID" value="QAA33152.1"/>
    <property type="molecule type" value="Genomic_DNA"/>
</dbReference>
<evidence type="ECO:0000313" key="2">
    <source>
        <dbReference type="EMBL" id="QAA33152.1"/>
    </source>
</evidence>
<dbReference type="KEGG" id="cmah:C1I91_16750"/>
<feature type="signal peptide" evidence="1">
    <location>
        <begin position="1"/>
        <end position="26"/>
    </location>
</feature>
<evidence type="ECO:0000313" key="3">
    <source>
        <dbReference type="Proteomes" id="UP000286268"/>
    </source>
</evidence>
<keyword evidence="3" id="KW-1185">Reference proteome</keyword>
<protein>
    <submittedName>
        <fullName evidence="2">Cell adhesion domain-containing protein</fullName>
    </submittedName>
</protein>
<dbReference type="InterPro" id="IPR029058">
    <property type="entry name" value="AB_hydrolase_fold"/>
</dbReference>